<name>A0A918LC85_9ACTN</name>
<sequence length="81" mass="8229">MHRPAVLAPAVCVLATAAAMVSFARGAWVGVVWVLLAGVTSDMAWFYVRRARAGTAATTATVTGACANSGACGVCVKQACR</sequence>
<keyword evidence="1" id="KW-1133">Transmembrane helix</keyword>
<accession>A0A918LC85</accession>
<gene>
    <name evidence="2" type="ORF">GCM10010269_79320</name>
</gene>
<keyword evidence="1" id="KW-0812">Transmembrane</keyword>
<comment type="caution">
    <text evidence="2">The sequence shown here is derived from an EMBL/GenBank/DDBJ whole genome shotgun (WGS) entry which is preliminary data.</text>
</comment>
<keyword evidence="3" id="KW-1185">Reference proteome</keyword>
<dbReference type="EMBL" id="BMTL01000056">
    <property type="protein sequence ID" value="GGS28706.1"/>
    <property type="molecule type" value="Genomic_DNA"/>
</dbReference>
<feature type="transmembrane region" description="Helical" evidence="1">
    <location>
        <begin position="27"/>
        <end position="48"/>
    </location>
</feature>
<evidence type="ECO:0000313" key="3">
    <source>
        <dbReference type="Proteomes" id="UP000606194"/>
    </source>
</evidence>
<reference evidence="2" key="2">
    <citation type="submission" date="2020-09" db="EMBL/GenBank/DDBJ databases">
        <authorList>
            <person name="Sun Q."/>
            <person name="Ohkuma M."/>
        </authorList>
    </citation>
    <scope>NUCLEOTIDE SEQUENCE</scope>
    <source>
        <strain evidence="2">JCM 4386</strain>
    </source>
</reference>
<proteinExistence type="predicted"/>
<protein>
    <submittedName>
        <fullName evidence="2">Uncharacterized protein</fullName>
    </submittedName>
</protein>
<dbReference type="AlphaFoldDB" id="A0A918LC85"/>
<organism evidence="2 3">
    <name type="scientific">Streptomyces humidus</name>
    <dbReference type="NCBI Taxonomy" id="52259"/>
    <lineage>
        <taxon>Bacteria</taxon>
        <taxon>Bacillati</taxon>
        <taxon>Actinomycetota</taxon>
        <taxon>Actinomycetes</taxon>
        <taxon>Kitasatosporales</taxon>
        <taxon>Streptomycetaceae</taxon>
        <taxon>Streptomyces</taxon>
    </lineage>
</organism>
<reference evidence="2" key="1">
    <citation type="journal article" date="2014" name="Int. J. Syst. Evol. Microbiol.">
        <title>Complete genome sequence of Corynebacterium casei LMG S-19264T (=DSM 44701T), isolated from a smear-ripened cheese.</title>
        <authorList>
            <consortium name="US DOE Joint Genome Institute (JGI-PGF)"/>
            <person name="Walter F."/>
            <person name="Albersmeier A."/>
            <person name="Kalinowski J."/>
            <person name="Ruckert C."/>
        </authorList>
    </citation>
    <scope>NUCLEOTIDE SEQUENCE</scope>
    <source>
        <strain evidence="2">JCM 4386</strain>
    </source>
</reference>
<evidence type="ECO:0000256" key="1">
    <source>
        <dbReference type="SAM" id="Phobius"/>
    </source>
</evidence>
<dbReference type="Proteomes" id="UP000606194">
    <property type="component" value="Unassembled WGS sequence"/>
</dbReference>
<keyword evidence="1" id="KW-0472">Membrane</keyword>
<evidence type="ECO:0000313" key="2">
    <source>
        <dbReference type="EMBL" id="GGS28706.1"/>
    </source>
</evidence>
<dbReference type="RefSeq" id="WP_190154154.1">
    <property type="nucleotide sequence ID" value="NZ_BMTL01000056.1"/>
</dbReference>